<dbReference type="InterPro" id="IPR049381">
    <property type="entry name" value="UbiD-like_C"/>
</dbReference>
<dbReference type="NCBIfam" id="TIGR00148">
    <property type="entry name" value="UbiD family decarboxylase"/>
    <property type="match status" value="1"/>
</dbReference>
<feature type="binding site" evidence="2">
    <location>
        <position position="169"/>
    </location>
    <ligand>
        <name>prenylated FMN</name>
        <dbReference type="ChEBI" id="CHEBI:87746"/>
    </ligand>
</feature>
<dbReference type="GO" id="GO:0033494">
    <property type="term" value="P:ferulate metabolic process"/>
    <property type="evidence" value="ECO:0007669"/>
    <property type="project" value="TreeGrafter"/>
</dbReference>
<evidence type="ECO:0000256" key="2">
    <source>
        <dbReference type="HAMAP-Rule" id="MF_01983"/>
    </source>
</evidence>
<dbReference type="Gene3D" id="1.20.5.4570">
    <property type="match status" value="1"/>
</dbReference>
<feature type="binding site" evidence="2">
    <location>
        <position position="229"/>
    </location>
    <ligand>
        <name>prenylated FMN</name>
        <dbReference type="ChEBI" id="CHEBI:87746"/>
    </ligand>
</feature>
<evidence type="ECO:0000256" key="1">
    <source>
        <dbReference type="ARBA" id="ARBA00022793"/>
    </source>
</evidence>
<evidence type="ECO:0000259" key="4">
    <source>
        <dbReference type="Pfam" id="PF20695"/>
    </source>
</evidence>
<comment type="cofactor">
    <cofactor evidence="2">
        <name>Mn(2+)</name>
        <dbReference type="ChEBI" id="CHEBI:29035"/>
    </cofactor>
    <text evidence="2">Binds 1 Mn(2+) per subunit.</text>
</comment>
<dbReference type="GO" id="GO:0005737">
    <property type="term" value="C:cytoplasm"/>
    <property type="evidence" value="ECO:0007669"/>
    <property type="project" value="TreeGrafter"/>
</dbReference>
<dbReference type="EMBL" id="CGBR01000001">
    <property type="protein sequence ID" value="CFQ51116.1"/>
    <property type="molecule type" value="Genomic_DNA"/>
</dbReference>
<dbReference type="EC" id="4.1.1.93" evidence="2"/>
<feature type="binding site" evidence="2">
    <location>
        <position position="165"/>
    </location>
    <ligand>
        <name>K(+)</name>
        <dbReference type="ChEBI" id="CHEBI:29103"/>
    </ligand>
</feature>
<gene>
    <name evidence="6" type="primary">ubiD_1</name>
    <name evidence="6" type="ORF">ERS137941_00214</name>
</gene>
<dbReference type="SUPFAM" id="SSF143968">
    <property type="entry name" value="UbiD C-terminal domain-like"/>
    <property type="match status" value="1"/>
</dbReference>
<keyword evidence="2" id="KW-0288">FMN</keyword>
<feature type="binding site" evidence="2">
    <location>
        <position position="186"/>
    </location>
    <ligand>
        <name>prenylated FMN</name>
        <dbReference type="ChEBI" id="CHEBI:87746"/>
    </ligand>
</feature>
<comment type="catalytic activity">
    <reaction evidence="2">
        <text>pyrrole-2-carboxylate + H2O = 1H-pyrrole + hydrogencarbonate</text>
        <dbReference type="Rhea" id="RHEA:31379"/>
        <dbReference type="ChEBI" id="CHEBI:15377"/>
        <dbReference type="ChEBI" id="CHEBI:17544"/>
        <dbReference type="ChEBI" id="CHEBI:19203"/>
        <dbReference type="ChEBI" id="CHEBI:27660"/>
        <dbReference type="EC" id="4.1.1.93"/>
    </reaction>
</comment>
<comment type="cofactor">
    <cofactor evidence="2">
        <name>K(+)</name>
        <dbReference type="ChEBI" id="CHEBI:29103"/>
    </cofactor>
    <text evidence="2">Binds 1 K(+) per subunit.</text>
</comment>
<dbReference type="GO" id="GO:0034941">
    <property type="term" value="F:pyrrole-2-carboxylate decarboxylase activity"/>
    <property type="evidence" value="ECO:0007669"/>
    <property type="project" value="UniProtKB-EC"/>
</dbReference>
<keyword evidence="2" id="KW-0058">Aromatic hydrocarbons catabolism</keyword>
<dbReference type="GO" id="GO:0046281">
    <property type="term" value="P:cinnamic acid catabolic process"/>
    <property type="evidence" value="ECO:0007669"/>
    <property type="project" value="TreeGrafter"/>
</dbReference>
<comment type="subunit">
    <text evidence="2">Homodimer.</text>
</comment>
<evidence type="ECO:0000259" key="3">
    <source>
        <dbReference type="Pfam" id="PF01977"/>
    </source>
</evidence>
<feature type="domain" description="3-octaprenyl-4-hydroxybenzoate carboxy-lyase-like N-terminal" evidence="4">
    <location>
        <begin position="12"/>
        <end position="95"/>
    </location>
</feature>
<name>A0A0E1NFC3_YEREN</name>
<comment type="function">
    <text evidence="2">Catalyzes the prenyl-FMN-dependent decarboxylation of pyrrole-2-carboxylate (P2C). Can also catalyze the carboxylation of pyrrole in the presence of elevated concentrations of CO(2) or bicarbonate.</text>
</comment>
<dbReference type="InterPro" id="IPR049383">
    <property type="entry name" value="UbiD-like_N"/>
</dbReference>
<dbReference type="PANTHER" id="PTHR30108">
    <property type="entry name" value="3-OCTAPRENYL-4-HYDROXYBENZOATE CARBOXY-LYASE-RELATED"/>
    <property type="match status" value="1"/>
</dbReference>
<feature type="binding site" evidence="2">
    <location>
        <position position="218"/>
    </location>
    <ligand>
        <name>K(+)</name>
        <dbReference type="ChEBI" id="CHEBI:29103"/>
    </ligand>
</feature>
<dbReference type="RefSeq" id="WP_013649482.1">
    <property type="nucleotide sequence ID" value="NZ_CGBR01000001.1"/>
</dbReference>
<dbReference type="InterPro" id="IPR002830">
    <property type="entry name" value="UbiD"/>
</dbReference>
<dbReference type="Pfam" id="PF01977">
    <property type="entry name" value="UbiD"/>
    <property type="match status" value="1"/>
</dbReference>
<comment type="catalytic activity">
    <reaction evidence="2">
        <text>pyrrole-2-carboxylate + H(+) = 1H-pyrrole + CO2</text>
        <dbReference type="Rhea" id="RHEA:31375"/>
        <dbReference type="ChEBI" id="CHEBI:15378"/>
        <dbReference type="ChEBI" id="CHEBI:16526"/>
        <dbReference type="ChEBI" id="CHEBI:19203"/>
        <dbReference type="ChEBI" id="CHEBI:27660"/>
        <dbReference type="EC" id="4.1.1.93"/>
    </reaction>
</comment>
<feature type="domain" description="3-octaprenyl-4-hydroxybenzoate carboxy-lyase-like C-terminal" evidence="5">
    <location>
        <begin position="330"/>
        <end position="455"/>
    </location>
</feature>
<keyword evidence="1 2" id="KW-0210">Decarboxylase</keyword>
<feature type="binding site" evidence="2">
    <location>
        <position position="229"/>
    </location>
    <ligand>
        <name>Mn(2+)</name>
        <dbReference type="ChEBI" id="CHEBI:29035"/>
    </ligand>
</feature>
<dbReference type="Proteomes" id="UP000048841">
    <property type="component" value="Unassembled WGS sequence"/>
</dbReference>
<dbReference type="PANTHER" id="PTHR30108:SF17">
    <property type="entry name" value="FERULIC ACID DECARBOXYLASE 1"/>
    <property type="match status" value="1"/>
</dbReference>
<reference evidence="6 7" key="1">
    <citation type="submission" date="2015-03" db="EMBL/GenBank/DDBJ databases">
        <authorList>
            <person name="Murphy D."/>
        </authorList>
    </citation>
    <scope>NUCLEOTIDE SEQUENCE [LARGE SCALE GENOMIC DNA]</scope>
    <source>
        <strain evidence="6 7">IP26249</strain>
    </source>
</reference>
<dbReference type="Pfam" id="PF20696">
    <property type="entry name" value="UbiD_C"/>
    <property type="match status" value="1"/>
</dbReference>
<keyword evidence="2" id="KW-0630">Potassium</keyword>
<comment type="similarity">
    <text evidence="2">Belongs to the UbiD family. UbiD-like/FDC subfamily.</text>
</comment>
<dbReference type="SUPFAM" id="SSF50475">
    <property type="entry name" value="FMN-binding split barrel"/>
    <property type="match status" value="1"/>
</dbReference>
<keyword evidence="2" id="KW-0464">Manganese</keyword>
<accession>A0A0E1NFC3</accession>
<feature type="binding site" evidence="2">
    <location>
        <position position="187"/>
    </location>
    <ligand>
        <name>prenylated FMN</name>
        <dbReference type="ChEBI" id="CHEBI:87746"/>
    </ligand>
</feature>
<feature type="domain" description="3-octaprenyl-4-hydroxybenzoate carboxy-lyase-like Rift-related" evidence="3">
    <location>
        <begin position="110"/>
        <end position="314"/>
    </location>
</feature>
<dbReference type="GO" id="GO:0046872">
    <property type="term" value="F:metal ion binding"/>
    <property type="evidence" value="ECO:0007669"/>
    <property type="project" value="UniProtKB-KW"/>
</dbReference>
<sequence length="491" mass="55157">MFLKSVREQIILLQEQGDLRVINRPVDSYLEAAAIIRRCAEIEAPVPLMTNIKDYPGCSIVGGLAALSSHAEYPLSRVAMSLGLPLTATAQDIVQYLVDGLKKTPYLPREIERNSAACKQNILHGEKATLARFPIPQVHQYDGNRYVNTWGVFIVESPDGKWCNWSIQRVQYHNDRQMIALVFPSQHIADIWEEWVKIGKPMPYALVQGCEPIVPYVAGLPLLGRDVNEADYIGALYGKGIEVVKCETHHLRVPASSEVVIEGYFAITREGVEGPFGEFAGYTPNENSLQPILSIEAISWQDNPIWPVVAEGKPVDEYHTCSGIGDAAAIQNVLLEANIPVSFVWGPLYSACHLMIVSIKHNWRQLHPDLSSEQLTKKTGDIIHQTRNSIKLPKIVVLDDDIDPTDTNSLLWALSTRVHPEKRRYYYESAILPLLSCYSQVERHNRKGKRVVIDALLPENHGSISSFDYAYPEEIKQRVLKNWVSGFGDNE</sequence>
<dbReference type="InterPro" id="IPR048304">
    <property type="entry name" value="UbiD_Rift_dom"/>
</dbReference>
<evidence type="ECO:0000313" key="7">
    <source>
        <dbReference type="Proteomes" id="UP000048841"/>
    </source>
</evidence>
<protein>
    <recommendedName>
        <fullName evidence="2">Pyrrole-2-carboxylic acid decarboxylase</fullName>
        <shortName evidence="2">P2C decarboxylase</shortName>
        <ecNumber evidence="2">4.1.1.93</ecNumber>
    </recommendedName>
</protein>
<dbReference type="InterPro" id="IPR032903">
    <property type="entry name" value="FDC-like"/>
</dbReference>
<dbReference type="AlphaFoldDB" id="A0A0E1NFC3"/>
<comment type="caution">
    <text evidence="2">Lacks conserved residue(s) required for the propagation of feature annotation.</text>
</comment>
<dbReference type="PATRIC" id="fig|630.129.peg.1141"/>
<dbReference type="KEGG" id="yet:CH48_2793"/>
<evidence type="ECO:0000313" key="6">
    <source>
        <dbReference type="EMBL" id="CFQ51116.1"/>
    </source>
</evidence>
<feature type="binding site" evidence="2">
    <location>
        <position position="229"/>
    </location>
    <ligand>
        <name>K(+)</name>
        <dbReference type="ChEBI" id="CHEBI:29103"/>
    </ligand>
</feature>
<keyword evidence="2" id="KW-0479">Metal-binding</keyword>
<organism evidence="6 7">
    <name type="scientific">Yersinia enterocolitica</name>
    <dbReference type="NCBI Taxonomy" id="630"/>
    <lineage>
        <taxon>Bacteria</taxon>
        <taxon>Pseudomonadati</taxon>
        <taxon>Pseudomonadota</taxon>
        <taxon>Gammaproteobacteria</taxon>
        <taxon>Enterobacterales</taxon>
        <taxon>Yersiniaceae</taxon>
        <taxon>Yersinia</taxon>
    </lineage>
</organism>
<dbReference type="Gene3D" id="3.40.1670.10">
    <property type="entry name" value="UbiD C-terminal domain-like"/>
    <property type="match status" value="1"/>
</dbReference>
<evidence type="ECO:0000259" key="5">
    <source>
        <dbReference type="Pfam" id="PF20696"/>
    </source>
</evidence>
<comment type="cofactor">
    <cofactor evidence="2">
        <name>prenylated FMN</name>
        <dbReference type="ChEBI" id="CHEBI:87746"/>
    </cofactor>
    <text evidence="2">Binds 1 prenylated FMN per subunit.</text>
</comment>
<dbReference type="Pfam" id="PF20695">
    <property type="entry name" value="UbiD_N"/>
    <property type="match status" value="1"/>
</dbReference>
<keyword evidence="2 6" id="KW-0456">Lyase</keyword>
<feature type="binding site" evidence="2">
    <location>
        <position position="187"/>
    </location>
    <ligand>
        <name>Mn(2+)</name>
        <dbReference type="ChEBI" id="CHEBI:29035"/>
    </ligand>
</feature>
<feature type="active site" description="Proton donor" evidence="2">
    <location>
        <position position="278"/>
    </location>
</feature>
<proteinExistence type="inferred from homology"/>
<keyword evidence="2" id="KW-0285">Flavoprotein</keyword>
<dbReference type="HAMAP" id="MF_01983">
    <property type="entry name" value="UbiD_FDC"/>
    <property type="match status" value="1"/>
</dbReference>